<dbReference type="GO" id="GO:0016874">
    <property type="term" value="F:ligase activity"/>
    <property type="evidence" value="ECO:0007669"/>
    <property type="project" value="UniProtKB-KW"/>
</dbReference>
<keyword evidence="3" id="KW-1185">Reference proteome</keyword>
<sequence length="284" mass="32055">MSTHITHPDRRMFAGSPYTKADVAAYYRDVARWMLPELVRRPLSLVRCPDGADGECFFQKHHAAALGRHVHAIALQQKSGTEDYLYVDSLDGVLELVQMNAVEFHPWGARIDDPETPDRLVFDLDPAPGIAWPQIIDAARTVRDRLRQIGLQSFVRLSGGKGLHVVVPIAREHGWEEARHFCESFARAMVAQAPGTYIATMSKARREGLIFIDWLRNARGATSVTSWSLRARAGAPVAMPLRWDELGRIDRADAFDLSSARQRAKRLRKDPWDGIDRMAQRLPL</sequence>
<evidence type="ECO:0000313" key="2">
    <source>
        <dbReference type="EMBL" id="BBD79906.1"/>
    </source>
</evidence>
<dbReference type="InterPro" id="IPR052171">
    <property type="entry name" value="NHEJ_LigD"/>
</dbReference>
<dbReference type="KEGG" id="rbd:ALSL_1248"/>
<proteinExistence type="predicted"/>
<dbReference type="Pfam" id="PF21686">
    <property type="entry name" value="LigD_Prim-Pol"/>
    <property type="match status" value="1"/>
</dbReference>
<dbReference type="InterPro" id="IPR033651">
    <property type="entry name" value="PaeLigD_Pol-like"/>
</dbReference>
<evidence type="ECO:0000313" key="3">
    <source>
        <dbReference type="Proteomes" id="UP000270530"/>
    </source>
</evidence>
<protein>
    <submittedName>
        <fullName evidence="2">ATP-dependent DNA ligase clustered with Ku protein, LigD</fullName>
    </submittedName>
</protein>
<dbReference type="CDD" id="cd04862">
    <property type="entry name" value="PaeLigD_Pol_like"/>
    <property type="match status" value="1"/>
</dbReference>
<dbReference type="Gene3D" id="3.90.920.10">
    <property type="entry name" value="DNA primase, PRIM domain"/>
    <property type="match status" value="1"/>
</dbReference>
<name>A0A2Z6E488_9GAMM</name>
<reference evidence="3" key="1">
    <citation type="submission" date="2018-04" db="EMBL/GenBank/DDBJ databases">
        <authorList>
            <person name="Watanabe M."/>
            <person name="Kojima H."/>
        </authorList>
    </citation>
    <scope>NUCLEOTIDE SEQUENCE [LARGE SCALE GENOMIC DNA]</scope>
    <source>
        <strain evidence="3">Dysh456</strain>
    </source>
</reference>
<dbReference type="NCBIfam" id="TIGR02778">
    <property type="entry name" value="ligD_pol"/>
    <property type="match status" value="1"/>
</dbReference>
<dbReference type="AlphaFoldDB" id="A0A2Z6E488"/>
<dbReference type="Proteomes" id="UP000270530">
    <property type="component" value="Chromosome"/>
</dbReference>
<gene>
    <name evidence="2" type="ORF">ALSL_1248</name>
</gene>
<dbReference type="PANTHER" id="PTHR42705">
    <property type="entry name" value="BIFUNCTIONAL NON-HOMOLOGOUS END JOINING PROTEIN LIGD"/>
    <property type="match status" value="1"/>
</dbReference>
<evidence type="ECO:0000259" key="1">
    <source>
        <dbReference type="Pfam" id="PF21686"/>
    </source>
</evidence>
<accession>A0A2Z6E488</accession>
<dbReference type="InterPro" id="IPR014145">
    <property type="entry name" value="LigD_pol_dom"/>
</dbReference>
<organism evidence="2 3">
    <name type="scientific">Aerosticca soli</name>
    <dbReference type="NCBI Taxonomy" id="2010829"/>
    <lineage>
        <taxon>Bacteria</taxon>
        <taxon>Pseudomonadati</taxon>
        <taxon>Pseudomonadota</taxon>
        <taxon>Gammaproteobacteria</taxon>
        <taxon>Lysobacterales</taxon>
        <taxon>Rhodanobacteraceae</taxon>
        <taxon>Aerosticca</taxon>
    </lineage>
</organism>
<feature type="domain" description="DNA ligase D polymerase" evidence="1">
    <location>
        <begin position="19"/>
        <end position="272"/>
    </location>
</feature>
<reference evidence="3" key="2">
    <citation type="submission" date="2018-06" db="EMBL/GenBank/DDBJ databases">
        <title>Genome sequence of Rhodanobacteraceae bacterium strain Dysh456.</title>
        <authorList>
            <person name="Fukui M."/>
        </authorList>
    </citation>
    <scope>NUCLEOTIDE SEQUENCE [LARGE SCALE GENOMIC DNA]</scope>
    <source>
        <strain evidence="3">Dysh456</strain>
    </source>
</reference>
<dbReference type="EMBL" id="AP018560">
    <property type="protein sequence ID" value="BBD79906.1"/>
    <property type="molecule type" value="Genomic_DNA"/>
</dbReference>
<keyword evidence="2" id="KW-0436">Ligase</keyword>
<dbReference type="PANTHER" id="PTHR42705:SF2">
    <property type="entry name" value="BIFUNCTIONAL NON-HOMOLOGOUS END JOINING PROTEIN LIGD"/>
    <property type="match status" value="1"/>
</dbReference>